<dbReference type="PANTHER" id="PTHR13812">
    <property type="entry name" value="KETIMINE REDUCTASE MU-CRYSTALLIN"/>
    <property type="match status" value="1"/>
</dbReference>
<dbReference type="InterPro" id="IPR023401">
    <property type="entry name" value="ODC_N"/>
</dbReference>
<dbReference type="AlphaFoldDB" id="A0A7W9WSR7"/>
<dbReference type="GO" id="GO:0005737">
    <property type="term" value="C:cytoplasm"/>
    <property type="evidence" value="ECO:0007669"/>
    <property type="project" value="TreeGrafter"/>
</dbReference>
<dbReference type="Proteomes" id="UP000571554">
    <property type="component" value="Unassembled WGS sequence"/>
</dbReference>
<organism evidence="1 2">
    <name type="scientific">Paraburkholderia bannensis</name>
    <dbReference type="NCBI Taxonomy" id="765414"/>
    <lineage>
        <taxon>Bacteria</taxon>
        <taxon>Pseudomonadati</taxon>
        <taxon>Pseudomonadota</taxon>
        <taxon>Betaproteobacteria</taxon>
        <taxon>Burkholderiales</taxon>
        <taxon>Burkholderiaceae</taxon>
        <taxon>Paraburkholderia</taxon>
    </lineage>
</organism>
<dbReference type="Gene3D" id="3.30.1780.10">
    <property type="entry name" value="ornithine cyclodeaminase, domain 1"/>
    <property type="match status" value="1"/>
</dbReference>
<reference evidence="1 2" key="1">
    <citation type="submission" date="2020-08" db="EMBL/GenBank/DDBJ databases">
        <title>Above-ground endophytic microbial communities from plants in different locations in the United States.</title>
        <authorList>
            <person name="Frank C."/>
        </authorList>
    </citation>
    <scope>NUCLEOTIDE SEQUENCE [LARGE SCALE GENOMIC DNA]</scope>
    <source>
        <strain evidence="1 2">WP4_2_2</strain>
    </source>
</reference>
<dbReference type="EC" id="1.4.1.-" evidence="1"/>
<dbReference type="Pfam" id="PF02423">
    <property type="entry name" value="OCD_Mu_crystall"/>
    <property type="match status" value="1"/>
</dbReference>
<gene>
    <name evidence="1" type="ORF">F4827_002449</name>
</gene>
<dbReference type="InterPro" id="IPR003462">
    <property type="entry name" value="ODC_Mu_crystall"/>
</dbReference>
<dbReference type="SUPFAM" id="SSF51735">
    <property type="entry name" value="NAD(P)-binding Rossmann-fold domains"/>
    <property type="match status" value="1"/>
</dbReference>
<sequence length="331" mass="34821">MNATILPGASVAPFIADAAQVRAALPKLDVRGALANMFGALGRGNAVQPPQTLALFPQQAGDYITYLGVLAEAGVFGAKLSPYIAGVDGAKPIITAWTALMSTQTGQPLMWCDAALLTTERTAGTTALAIDQLAPRESRRLAVIGAGDVALAHIRHVAPLRAWDSIAVWSPSLAGDAPRVDQVRAVDARVSVAASAKACIADADVVMLCTSSGKPVIALDALTKPALITSISTNVAQAHEIDPAALPTLDVYCDYRRTTPHSAGEMTIAAREHSWSPDAIVGDLGELANDACPRPGYTRHVFFRSIGLGLEDMAVAYALYTHLREQRDHAR</sequence>
<keyword evidence="1" id="KW-0560">Oxidoreductase</keyword>
<comment type="caution">
    <text evidence="1">The sequence shown here is derived from an EMBL/GenBank/DDBJ whole genome shotgun (WGS) entry which is preliminary data.</text>
</comment>
<keyword evidence="2" id="KW-1185">Reference proteome</keyword>
<proteinExistence type="predicted"/>
<evidence type="ECO:0000313" key="2">
    <source>
        <dbReference type="Proteomes" id="UP000571554"/>
    </source>
</evidence>
<evidence type="ECO:0000313" key="1">
    <source>
        <dbReference type="EMBL" id="MBB6102597.1"/>
    </source>
</evidence>
<dbReference type="PIRSF" id="PIRSF001439">
    <property type="entry name" value="CryM"/>
    <property type="match status" value="1"/>
</dbReference>
<dbReference type="RefSeq" id="WP_183724158.1">
    <property type="nucleotide sequence ID" value="NZ_JACHBW010000006.1"/>
</dbReference>
<dbReference type="InterPro" id="IPR036291">
    <property type="entry name" value="NAD(P)-bd_dom_sf"/>
</dbReference>
<dbReference type="EMBL" id="JACHBW010000006">
    <property type="protein sequence ID" value="MBB6102597.1"/>
    <property type="molecule type" value="Genomic_DNA"/>
</dbReference>
<dbReference type="GO" id="GO:0016491">
    <property type="term" value="F:oxidoreductase activity"/>
    <property type="evidence" value="ECO:0007669"/>
    <property type="project" value="UniProtKB-KW"/>
</dbReference>
<protein>
    <submittedName>
        <fullName evidence="1">L-arginine dehydrogenase</fullName>
        <ecNumber evidence="1">1.4.1.-</ecNumber>
    </submittedName>
</protein>
<accession>A0A7W9WSR7</accession>
<dbReference type="PANTHER" id="PTHR13812:SF19">
    <property type="entry name" value="KETIMINE REDUCTASE MU-CRYSTALLIN"/>
    <property type="match status" value="1"/>
</dbReference>
<name>A0A7W9WSR7_9BURK</name>
<dbReference type="Gene3D" id="3.40.50.720">
    <property type="entry name" value="NAD(P)-binding Rossmann-like Domain"/>
    <property type="match status" value="1"/>
</dbReference>